<sequence length="253" mass="28410">MRLHANSVFLYATLVCLWAVLHTACQHITLPANEVGLLNEVMEAESAPSLTFLSIGFQFLVYKKSQHHEPVHGLNPLLSNYIKAGLECYGSVKFESILKTEITHLDIRYVMIQAGFEAVPVSKEDLRNGLQRLKYNVKFFPSHSATIESQFGGYAKLTILHDPNRPTEPLDRSKMMMFIYVYKPSLAVNPLNEFTPLTSMKPYSSAAALIPASSPAIHAPQTNFSRVLAVFDFPIPSQTLIPDRMIVIRWESS</sequence>
<dbReference type="AlphaFoldDB" id="A0AA38UJX6"/>
<evidence type="ECO:0000313" key="2">
    <source>
        <dbReference type="EMBL" id="KAJ3844527.1"/>
    </source>
</evidence>
<accession>A0AA38UJX6</accession>
<gene>
    <name evidence="2" type="ORF">F5878DRAFT_655747</name>
</gene>
<comment type="caution">
    <text evidence="2">The sequence shown here is derived from an EMBL/GenBank/DDBJ whole genome shotgun (WGS) entry which is preliminary data.</text>
</comment>
<dbReference type="EMBL" id="MU805951">
    <property type="protein sequence ID" value="KAJ3844527.1"/>
    <property type="molecule type" value="Genomic_DNA"/>
</dbReference>
<name>A0AA38UJX6_9AGAR</name>
<dbReference type="Proteomes" id="UP001163846">
    <property type="component" value="Unassembled WGS sequence"/>
</dbReference>
<protein>
    <submittedName>
        <fullName evidence="2">Uncharacterized protein</fullName>
    </submittedName>
</protein>
<reference evidence="2" key="1">
    <citation type="submission" date="2022-08" db="EMBL/GenBank/DDBJ databases">
        <authorList>
            <consortium name="DOE Joint Genome Institute"/>
            <person name="Min B."/>
            <person name="Riley R."/>
            <person name="Sierra-Patev S."/>
            <person name="Naranjo-Ortiz M."/>
            <person name="Looney B."/>
            <person name="Konkel Z."/>
            <person name="Slot J.C."/>
            <person name="Sakamoto Y."/>
            <person name="Steenwyk J.L."/>
            <person name="Rokas A."/>
            <person name="Carro J."/>
            <person name="Camarero S."/>
            <person name="Ferreira P."/>
            <person name="Molpeceres G."/>
            <person name="Ruiz-Duenas F.J."/>
            <person name="Serrano A."/>
            <person name="Henrissat B."/>
            <person name="Drula E."/>
            <person name="Hughes K.W."/>
            <person name="Mata J.L."/>
            <person name="Ishikawa N.K."/>
            <person name="Vargas-Isla R."/>
            <person name="Ushijima S."/>
            <person name="Smith C.A."/>
            <person name="Ahrendt S."/>
            <person name="Andreopoulos W."/>
            <person name="He G."/>
            <person name="Labutti K."/>
            <person name="Lipzen A."/>
            <person name="Ng V."/>
            <person name="Sandor L."/>
            <person name="Barry K."/>
            <person name="Martinez A.T."/>
            <person name="Xiao Y."/>
            <person name="Gibbons J.G."/>
            <person name="Terashima K."/>
            <person name="Hibbett D.S."/>
            <person name="Grigoriev I.V."/>
        </authorList>
    </citation>
    <scope>NUCLEOTIDE SEQUENCE</scope>
    <source>
        <strain evidence="2">TFB9207</strain>
    </source>
</reference>
<keyword evidence="1" id="KW-0732">Signal</keyword>
<evidence type="ECO:0000256" key="1">
    <source>
        <dbReference type="SAM" id="SignalP"/>
    </source>
</evidence>
<feature type="chain" id="PRO_5041341442" evidence="1">
    <location>
        <begin position="26"/>
        <end position="253"/>
    </location>
</feature>
<keyword evidence="3" id="KW-1185">Reference proteome</keyword>
<proteinExistence type="predicted"/>
<organism evidence="2 3">
    <name type="scientific">Lentinula raphanica</name>
    <dbReference type="NCBI Taxonomy" id="153919"/>
    <lineage>
        <taxon>Eukaryota</taxon>
        <taxon>Fungi</taxon>
        <taxon>Dikarya</taxon>
        <taxon>Basidiomycota</taxon>
        <taxon>Agaricomycotina</taxon>
        <taxon>Agaricomycetes</taxon>
        <taxon>Agaricomycetidae</taxon>
        <taxon>Agaricales</taxon>
        <taxon>Marasmiineae</taxon>
        <taxon>Omphalotaceae</taxon>
        <taxon>Lentinula</taxon>
    </lineage>
</organism>
<feature type="signal peptide" evidence="1">
    <location>
        <begin position="1"/>
        <end position="25"/>
    </location>
</feature>
<evidence type="ECO:0000313" key="3">
    <source>
        <dbReference type="Proteomes" id="UP001163846"/>
    </source>
</evidence>